<evidence type="ECO:0000313" key="3">
    <source>
        <dbReference type="Proteomes" id="UP001431783"/>
    </source>
</evidence>
<organism evidence="2 3">
    <name type="scientific">Henosepilachna vigintioctopunctata</name>
    <dbReference type="NCBI Taxonomy" id="420089"/>
    <lineage>
        <taxon>Eukaryota</taxon>
        <taxon>Metazoa</taxon>
        <taxon>Ecdysozoa</taxon>
        <taxon>Arthropoda</taxon>
        <taxon>Hexapoda</taxon>
        <taxon>Insecta</taxon>
        <taxon>Pterygota</taxon>
        <taxon>Neoptera</taxon>
        <taxon>Endopterygota</taxon>
        <taxon>Coleoptera</taxon>
        <taxon>Polyphaga</taxon>
        <taxon>Cucujiformia</taxon>
        <taxon>Coccinelloidea</taxon>
        <taxon>Coccinellidae</taxon>
        <taxon>Epilachninae</taxon>
        <taxon>Epilachnini</taxon>
        <taxon>Henosepilachna</taxon>
    </lineage>
</organism>
<dbReference type="EMBL" id="JARQZJ010000093">
    <property type="protein sequence ID" value="KAK9884766.1"/>
    <property type="molecule type" value="Genomic_DNA"/>
</dbReference>
<sequence length="196" mass="22266">MTDRFGQPITQYDRVEFLTNAFNRCSNLQKAASGFRSSEIYPLRHIEFDSIGPNISQNNAKTTMNLQQTIVTNTQLSNNQAIEVQQVSNADTTAVTQVHSVEDFNVQASDSGLANSQSENTSTHEVHLSDIVELPVIPPKLEEEEKRKRAKAEESKEKPNRGSQIKSLKWSDKKSLNEEIERVLKNFKNMKEFDDH</sequence>
<reference evidence="2 3" key="1">
    <citation type="submission" date="2023-03" db="EMBL/GenBank/DDBJ databases">
        <title>Genome insight into feeding habits of ladybird beetles.</title>
        <authorList>
            <person name="Li H.-S."/>
            <person name="Huang Y.-H."/>
            <person name="Pang H."/>
        </authorList>
    </citation>
    <scope>NUCLEOTIDE SEQUENCE [LARGE SCALE GENOMIC DNA]</scope>
    <source>
        <strain evidence="2">SYSU_2023b</strain>
        <tissue evidence="2">Whole body</tissue>
    </source>
</reference>
<gene>
    <name evidence="2" type="ORF">WA026_007614</name>
</gene>
<proteinExistence type="predicted"/>
<name>A0AAW1UVC8_9CUCU</name>
<feature type="region of interest" description="Disordered" evidence="1">
    <location>
        <begin position="139"/>
        <end position="173"/>
    </location>
</feature>
<protein>
    <submittedName>
        <fullName evidence="2">Uncharacterized protein</fullName>
    </submittedName>
</protein>
<evidence type="ECO:0000313" key="2">
    <source>
        <dbReference type="EMBL" id="KAK9884766.1"/>
    </source>
</evidence>
<dbReference type="AlphaFoldDB" id="A0AAW1UVC8"/>
<dbReference type="Proteomes" id="UP001431783">
    <property type="component" value="Unassembled WGS sequence"/>
</dbReference>
<keyword evidence="3" id="KW-1185">Reference proteome</keyword>
<evidence type="ECO:0000256" key="1">
    <source>
        <dbReference type="SAM" id="MobiDB-lite"/>
    </source>
</evidence>
<comment type="caution">
    <text evidence="2">The sequence shown here is derived from an EMBL/GenBank/DDBJ whole genome shotgun (WGS) entry which is preliminary data.</text>
</comment>
<feature type="compositionally biased region" description="Basic and acidic residues" evidence="1">
    <location>
        <begin position="140"/>
        <end position="160"/>
    </location>
</feature>
<accession>A0AAW1UVC8</accession>